<keyword evidence="1" id="KW-0472">Membrane</keyword>
<evidence type="ECO:0000259" key="2">
    <source>
        <dbReference type="Pfam" id="PF20151"/>
    </source>
</evidence>
<feature type="transmembrane region" description="Helical" evidence="1">
    <location>
        <begin position="83"/>
        <end position="107"/>
    </location>
</feature>
<keyword evidence="1" id="KW-1133">Transmembrane helix</keyword>
<keyword evidence="4" id="KW-1185">Reference proteome</keyword>
<dbReference type="Proteomes" id="UP000807342">
    <property type="component" value="Unassembled WGS sequence"/>
</dbReference>
<sequence>MSDYVIEGLKYVDAAVVGLFVYDYFLTLNDEINLVWYSRWSILKVAFLVNRYLVIPEIIMQEFLLGNFNWHRSEVHCRALEEVVVALMIIGTHLSEAILCLRFWLMWGNDKRLIVVTLAMFAGTGTYFLYFGESRILEGKFLDSPIPGCTLIQAKQDVYVDLIVEFIYDFGPCLCLCQRSVKCNPTV</sequence>
<proteinExistence type="predicted"/>
<dbReference type="Pfam" id="PF20151">
    <property type="entry name" value="DUF6533"/>
    <property type="match status" value="1"/>
</dbReference>
<keyword evidence="1" id="KW-0812">Transmembrane</keyword>
<evidence type="ECO:0000256" key="1">
    <source>
        <dbReference type="SAM" id="Phobius"/>
    </source>
</evidence>
<organism evidence="3 4">
    <name type="scientific">Macrolepiota fuliginosa MF-IS2</name>
    <dbReference type="NCBI Taxonomy" id="1400762"/>
    <lineage>
        <taxon>Eukaryota</taxon>
        <taxon>Fungi</taxon>
        <taxon>Dikarya</taxon>
        <taxon>Basidiomycota</taxon>
        <taxon>Agaricomycotina</taxon>
        <taxon>Agaricomycetes</taxon>
        <taxon>Agaricomycetidae</taxon>
        <taxon>Agaricales</taxon>
        <taxon>Agaricineae</taxon>
        <taxon>Agaricaceae</taxon>
        <taxon>Macrolepiota</taxon>
    </lineage>
</organism>
<reference evidence="3" key="1">
    <citation type="submission" date="2020-11" db="EMBL/GenBank/DDBJ databases">
        <authorList>
            <consortium name="DOE Joint Genome Institute"/>
            <person name="Ahrendt S."/>
            <person name="Riley R."/>
            <person name="Andreopoulos W."/>
            <person name="Labutti K."/>
            <person name="Pangilinan J."/>
            <person name="Ruiz-Duenas F.J."/>
            <person name="Barrasa J.M."/>
            <person name="Sanchez-Garcia M."/>
            <person name="Camarero S."/>
            <person name="Miyauchi S."/>
            <person name="Serrano A."/>
            <person name="Linde D."/>
            <person name="Babiker R."/>
            <person name="Drula E."/>
            <person name="Ayuso-Fernandez I."/>
            <person name="Pacheco R."/>
            <person name="Padilla G."/>
            <person name="Ferreira P."/>
            <person name="Barriuso J."/>
            <person name="Kellner H."/>
            <person name="Castanera R."/>
            <person name="Alfaro M."/>
            <person name="Ramirez L."/>
            <person name="Pisabarro A.G."/>
            <person name="Kuo A."/>
            <person name="Tritt A."/>
            <person name="Lipzen A."/>
            <person name="He G."/>
            <person name="Yan M."/>
            <person name="Ng V."/>
            <person name="Cullen D."/>
            <person name="Martin F."/>
            <person name="Rosso M.-N."/>
            <person name="Henrissat B."/>
            <person name="Hibbett D."/>
            <person name="Martinez A.T."/>
            <person name="Grigoriev I.V."/>
        </authorList>
    </citation>
    <scope>NUCLEOTIDE SEQUENCE</scope>
    <source>
        <strain evidence="3">MF-IS2</strain>
    </source>
</reference>
<evidence type="ECO:0000313" key="3">
    <source>
        <dbReference type="EMBL" id="KAF9448097.1"/>
    </source>
</evidence>
<comment type="caution">
    <text evidence="3">The sequence shown here is derived from an EMBL/GenBank/DDBJ whole genome shotgun (WGS) entry which is preliminary data.</text>
</comment>
<dbReference type="EMBL" id="MU151173">
    <property type="protein sequence ID" value="KAF9448097.1"/>
    <property type="molecule type" value="Genomic_DNA"/>
</dbReference>
<accession>A0A9P5XB40</accession>
<feature type="transmembrane region" description="Helical" evidence="1">
    <location>
        <begin position="113"/>
        <end position="131"/>
    </location>
</feature>
<dbReference type="AlphaFoldDB" id="A0A9P5XB40"/>
<dbReference type="InterPro" id="IPR045340">
    <property type="entry name" value="DUF6533"/>
</dbReference>
<name>A0A9P5XB40_9AGAR</name>
<protein>
    <recommendedName>
        <fullName evidence="2">DUF6533 domain-containing protein</fullName>
    </recommendedName>
</protein>
<gene>
    <name evidence="3" type="ORF">P691DRAFT_760198</name>
</gene>
<dbReference type="OrthoDB" id="2638860at2759"/>
<evidence type="ECO:0000313" key="4">
    <source>
        <dbReference type="Proteomes" id="UP000807342"/>
    </source>
</evidence>
<feature type="domain" description="DUF6533" evidence="2">
    <location>
        <begin position="11"/>
        <end position="55"/>
    </location>
</feature>